<organism evidence="2 3">
    <name type="scientific">Symbiodinium microadriaticum</name>
    <name type="common">Dinoflagellate</name>
    <name type="synonym">Zooxanthella microadriatica</name>
    <dbReference type="NCBI Taxonomy" id="2951"/>
    <lineage>
        <taxon>Eukaryota</taxon>
        <taxon>Sar</taxon>
        <taxon>Alveolata</taxon>
        <taxon>Dinophyceae</taxon>
        <taxon>Suessiales</taxon>
        <taxon>Symbiodiniaceae</taxon>
        <taxon>Symbiodinium</taxon>
    </lineage>
</organism>
<keyword evidence="3" id="KW-1185">Reference proteome</keyword>
<sequence>MVGTTWQAVPGPFWENRATRPSLLLQVPDAPLLPDLARHLSGLRMLDKLAQHSTYNLNPASAYVELKKFLLRCAAWLNPEKKPHSIGRGNFGRREDNTTASCFWEEDDPTSPTRSPEGHGRRFTSKNQKIEVSGSWLVSSLVPALLALVATEADTTKANGIGATAVTVYQTRMIATV</sequence>
<gene>
    <name evidence="2" type="ORF">AK812_SmicGene6974</name>
</gene>
<protein>
    <submittedName>
        <fullName evidence="2">Uncharacterized protein</fullName>
    </submittedName>
</protein>
<proteinExistence type="predicted"/>
<feature type="region of interest" description="Disordered" evidence="1">
    <location>
        <begin position="100"/>
        <end position="125"/>
    </location>
</feature>
<evidence type="ECO:0000256" key="1">
    <source>
        <dbReference type="SAM" id="MobiDB-lite"/>
    </source>
</evidence>
<evidence type="ECO:0000313" key="3">
    <source>
        <dbReference type="Proteomes" id="UP000186817"/>
    </source>
</evidence>
<dbReference type="EMBL" id="LSRX01000097">
    <property type="protein sequence ID" value="OLQ09408.1"/>
    <property type="molecule type" value="Genomic_DNA"/>
</dbReference>
<reference evidence="2 3" key="1">
    <citation type="submission" date="2016-02" db="EMBL/GenBank/DDBJ databases">
        <title>Genome analysis of coral dinoflagellate symbionts highlights evolutionary adaptations to a symbiotic lifestyle.</title>
        <authorList>
            <person name="Aranda M."/>
            <person name="Li Y."/>
            <person name="Liew Y.J."/>
            <person name="Baumgarten S."/>
            <person name="Simakov O."/>
            <person name="Wilson M."/>
            <person name="Piel J."/>
            <person name="Ashoor H."/>
            <person name="Bougouffa S."/>
            <person name="Bajic V.B."/>
            <person name="Ryu T."/>
            <person name="Ravasi T."/>
            <person name="Bayer T."/>
            <person name="Micklem G."/>
            <person name="Kim H."/>
            <person name="Bhak J."/>
            <person name="Lajeunesse T.C."/>
            <person name="Voolstra C.R."/>
        </authorList>
    </citation>
    <scope>NUCLEOTIDE SEQUENCE [LARGE SCALE GENOMIC DNA]</scope>
    <source>
        <strain evidence="2 3">CCMP2467</strain>
    </source>
</reference>
<dbReference type="AlphaFoldDB" id="A0A1Q9EPU4"/>
<dbReference type="OrthoDB" id="10322244at2759"/>
<comment type="caution">
    <text evidence="2">The sequence shown here is derived from an EMBL/GenBank/DDBJ whole genome shotgun (WGS) entry which is preliminary data.</text>
</comment>
<evidence type="ECO:0000313" key="2">
    <source>
        <dbReference type="EMBL" id="OLQ09408.1"/>
    </source>
</evidence>
<accession>A0A1Q9EPU4</accession>
<name>A0A1Q9EPU4_SYMMI</name>
<dbReference type="Proteomes" id="UP000186817">
    <property type="component" value="Unassembled WGS sequence"/>
</dbReference>